<evidence type="ECO:0000256" key="3">
    <source>
        <dbReference type="ARBA" id="ARBA00023235"/>
    </source>
</evidence>
<keyword evidence="7" id="KW-1185">Reference proteome</keyword>
<keyword evidence="3 6" id="KW-0413">Isomerase</keyword>
<dbReference type="EMBL" id="CP003345">
    <property type="protein sequence ID" value="AFM02734.1"/>
    <property type="molecule type" value="Genomic_DNA"/>
</dbReference>
<dbReference type="Pfam" id="PF13646">
    <property type="entry name" value="HEAT_2"/>
    <property type="match status" value="2"/>
</dbReference>
<evidence type="ECO:0000313" key="6">
    <source>
        <dbReference type="EMBL" id="AFM02734.1"/>
    </source>
</evidence>
<name>I4AFJ9_BERLS</name>
<dbReference type="GO" id="GO:0003755">
    <property type="term" value="F:peptidyl-prolyl cis-trans isomerase activity"/>
    <property type="evidence" value="ECO:0007669"/>
    <property type="project" value="UniProtKB-KW"/>
</dbReference>
<dbReference type="InterPro" id="IPR002130">
    <property type="entry name" value="Cyclophilin-type_PPIase_dom"/>
</dbReference>
<sequence precursor="true">MKFLYSFIFPNSFFLGLLLSIFALNTACTPDKIEKPPKDLEKFIKRNVFHSDTILQKIYDAANRRDAKTVASFFSDSQEKYRKHAALTFASLQDSSFLLPLLELLNDEKPSVRKAAATAIGQFWATSSEDLLIEKVTQMQVYGSYDVNVQQRLLEAIGKSATKKGLQFLALQNYENDTLRVGQAIGIYRAATKPNRNAQIISDSATVLMLDFLTVPKQNYTVRLMASAYFARLANKIIPKTEKDSIQGKKQNDFFEILKNKADKDSQIFIRSNAIQALSAIKTKESEEFLIQILNKTDENYLVKISAIRALGKFDNSLKIKKIIENYINAKNPNLQIVASQTLKELALLTDYKLYLGWAEKANNNNYRTKANLLAGAIKTEKTENIASQKVISLLDSSNNFYEKMAFLQALSENIQNIDLILDTLQTTQNHLLRTSATEALLNISTNFLVQNSKLSKAEKEVAKKIAQGFEFAINSSDVGAIALASNGLMNEKLKENIYRYNLRKLVNSLTEAQNKLVLPREIETYQEISKAIEFYTGKTSQIPPSAPTKGIDWKLIQTLDARNSIVLNTNKGEIIVSLFTEEAPATVASFINLAGTEFFNKKKFHRVVPNFVVQGGDPRGDGWGSVDYTIRSEFSTFYYDDEGYLGMASAGKDTESCQFFITHSPTPHLDGRYTIFGKVIKGMEVVHKLEVGDYIEMVSF</sequence>
<dbReference type="InterPro" id="IPR011989">
    <property type="entry name" value="ARM-like"/>
</dbReference>
<evidence type="ECO:0000256" key="2">
    <source>
        <dbReference type="ARBA" id="ARBA00023110"/>
    </source>
</evidence>
<feature type="domain" description="PPIase cyclophilin-type" evidence="5">
    <location>
        <begin position="562"/>
        <end position="691"/>
    </location>
</feature>
<dbReference type="Proteomes" id="UP000006054">
    <property type="component" value="Chromosome"/>
</dbReference>
<dbReference type="EC" id="5.2.1.8" evidence="1"/>
<dbReference type="InterPro" id="IPR021133">
    <property type="entry name" value="HEAT_type_2"/>
</dbReference>
<protein>
    <recommendedName>
        <fullName evidence="1">peptidylprolyl isomerase</fullName>
        <ecNumber evidence="1">5.2.1.8</ecNumber>
    </recommendedName>
</protein>
<dbReference type="PATRIC" id="fig|880071.3.peg.234"/>
<dbReference type="Pfam" id="PF00160">
    <property type="entry name" value="Pro_isomerase"/>
    <property type="match status" value="1"/>
</dbReference>
<dbReference type="PRINTS" id="PR00153">
    <property type="entry name" value="CSAPPISMRASE"/>
</dbReference>
<evidence type="ECO:0000259" key="5">
    <source>
        <dbReference type="PROSITE" id="PS50072"/>
    </source>
</evidence>
<dbReference type="SMART" id="SM00567">
    <property type="entry name" value="EZ_HEAT"/>
    <property type="match status" value="3"/>
</dbReference>
<evidence type="ECO:0000313" key="7">
    <source>
        <dbReference type="Proteomes" id="UP000006054"/>
    </source>
</evidence>
<organism evidence="6 7">
    <name type="scientific">Bernardetia litoralis (strain ATCC 23117 / DSM 6794 / NBRC 15988 / NCIMB 1366 / Fx l1 / Sio-4)</name>
    <name type="common">Flexibacter litoralis</name>
    <dbReference type="NCBI Taxonomy" id="880071"/>
    <lineage>
        <taxon>Bacteria</taxon>
        <taxon>Pseudomonadati</taxon>
        <taxon>Bacteroidota</taxon>
        <taxon>Cytophagia</taxon>
        <taxon>Cytophagales</taxon>
        <taxon>Bernardetiaceae</taxon>
        <taxon>Bernardetia</taxon>
    </lineage>
</organism>
<evidence type="ECO:0000256" key="4">
    <source>
        <dbReference type="SAM" id="SignalP"/>
    </source>
</evidence>
<dbReference type="KEGG" id="fli:Fleli_0245"/>
<dbReference type="PANTHER" id="PTHR45625">
    <property type="entry name" value="PEPTIDYL-PROLYL CIS-TRANS ISOMERASE-RELATED"/>
    <property type="match status" value="1"/>
</dbReference>
<dbReference type="SUPFAM" id="SSF48371">
    <property type="entry name" value="ARM repeat"/>
    <property type="match status" value="2"/>
</dbReference>
<dbReference type="SUPFAM" id="SSF50891">
    <property type="entry name" value="Cyclophilin-like"/>
    <property type="match status" value="1"/>
</dbReference>
<dbReference type="InterPro" id="IPR029000">
    <property type="entry name" value="Cyclophilin-like_dom_sf"/>
</dbReference>
<dbReference type="PROSITE" id="PS50077">
    <property type="entry name" value="HEAT_REPEAT"/>
    <property type="match status" value="1"/>
</dbReference>
<dbReference type="AlphaFoldDB" id="I4AFJ9"/>
<dbReference type="PANTHER" id="PTHR45625:SF4">
    <property type="entry name" value="PEPTIDYLPROLYL ISOMERASE DOMAIN AND WD REPEAT-CONTAINING PROTEIN 1"/>
    <property type="match status" value="1"/>
</dbReference>
<proteinExistence type="predicted"/>
<feature type="chain" id="PRO_5003685769" description="peptidylprolyl isomerase" evidence="4">
    <location>
        <begin position="27"/>
        <end position="701"/>
    </location>
</feature>
<dbReference type="InterPro" id="IPR004155">
    <property type="entry name" value="PBS_lyase_HEAT"/>
</dbReference>
<dbReference type="OrthoDB" id="9807797at2"/>
<reference evidence="7" key="1">
    <citation type="submission" date="2012-06" db="EMBL/GenBank/DDBJ databases">
        <title>The complete genome of Flexibacter litoralis DSM 6794.</title>
        <authorList>
            <person name="Lucas S."/>
            <person name="Copeland A."/>
            <person name="Lapidus A."/>
            <person name="Glavina del Rio T."/>
            <person name="Dalin E."/>
            <person name="Tice H."/>
            <person name="Bruce D."/>
            <person name="Goodwin L."/>
            <person name="Pitluck S."/>
            <person name="Peters L."/>
            <person name="Ovchinnikova G."/>
            <person name="Lu M."/>
            <person name="Kyrpides N."/>
            <person name="Mavromatis K."/>
            <person name="Ivanova N."/>
            <person name="Brettin T."/>
            <person name="Detter J.C."/>
            <person name="Han C."/>
            <person name="Larimer F."/>
            <person name="Land M."/>
            <person name="Hauser L."/>
            <person name="Markowitz V."/>
            <person name="Cheng J.-F."/>
            <person name="Hugenholtz P."/>
            <person name="Woyke T."/>
            <person name="Wu D."/>
            <person name="Spring S."/>
            <person name="Lang E."/>
            <person name="Kopitz M."/>
            <person name="Brambilla E."/>
            <person name="Klenk H.-P."/>
            <person name="Eisen J.A."/>
        </authorList>
    </citation>
    <scope>NUCLEOTIDE SEQUENCE [LARGE SCALE GENOMIC DNA]</scope>
    <source>
        <strain evidence="7">ATCC 23117 / DSM 6794 / NBRC 15988 / NCIMB 1366 / Sio-4</strain>
    </source>
</reference>
<dbReference type="HOGENOM" id="CLU_416637_0_0_10"/>
<feature type="signal peptide" evidence="4">
    <location>
        <begin position="1"/>
        <end position="26"/>
    </location>
</feature>
<dbReference type="RefSeq" id="WP_014796199.1">
    <property type="nucleotide sequence ID" value="NC_018018.1"/>
</dbReference>
<evidence type="ECO:0000256" key="1">
    <source>
        <dbReference type="ARBA" id="ARBA00013194"/>
    </source>
</evidence>
<dbReference type="eggNOG" id="COG1413">
    <property type="taxonomic scope" value="Bacteria"/>
</dbReference>
<dbReference type="PROSITE" id="PS50072">
    <property type="entry name" value="CSA_PPIASE_2"/>
    <property type="match status" value="1"/>
</dbReference>
<dbReference type="CDD" id="cd00317">
    <property type="entry name" value="cyclophilin"/>
    <property type="match status" value="1"/>
</dbReference>
<dbReference type="STRING" id="880071.Fleli_0245"/>
<dbReference type="Gene3D" id="2.40.100.10">
    <property type="entry name" value="Cyclophilin-like"/>
    <property type="match status" value="1"/>
</dbReference>
<dbReference type="Gene3D" id="1.25.10.10">
    <property type="entry name" value="Leucine-rich Repeat Variant"/>
    <property type="match status" value="2"/>
</dbReference>
<gene>
    <name evidence="6" type="ordered locus">Fleli_0245</name>
</gene>
<dbReference type="InterPro" id="IPR044666">
    <property type="entry name" value="Cyclophilin_A-like"/>
</dbReference>
<dbReference type="InterPro" id="IPR016024">
    <property type="entry name" value="ARM-type_fold"/>
</dbReference>
<dbReference type="eggNOG" id="COG0652">
    <property type="taxonomic scope" value="Bacteria"/>
</dbReference>
<keyword evidence="4" id="KW-0732">Signal</keyword>
<keyword evidence="2" id="KW-0697">Rotamase</keyword>
<accession>I4AFJ9</accession>